<name>A0A286RMV0_MYTGA</name>
<feature type="chain" id="PRO_5012628867" evidence="2">
    <location>
        <begin position="24"/>
        <end position="102"/>
    </location>
</feature>
<accession>A0A286RMV0</accession>
<evidence type="ECO:0000256" key="1">
    <source>
        <dbReference type="SAM" id="MobiDB-lite"/>
    </source>
</evidence>
<feature type="compositionally biased region" description="Acidic residues" evidence="1">
    <location>
        <begin position="55"/>
        <end position="68"/>
    </location>
</feature>
<feature type="signal peptide" evidence="2">
    <location>
        <begin position="1"/>
        <end position="23"/>
    </location>
</feature>
<keyword evidence="2" id="KW-0732">Signal</keyword>
<proteinExistence type="evidence at transcript level"/>
<dbReference type="EMBL" id="MF432177">
    <property type="protein sequence ID" value="ASW15789.1"/>
    <property type="molecule type" value="mRNA"/>
</dbReference>
<feature type="region of interest" description="Disordered" evidence="1">
    <location>
        <begin position="50"/>
        <end position="85"/>
    </location>
</feature>
<reference evidence="3" key="1">
    <citation type="journal article" date="2017" name="Mar. Drugs">
        <title>Myticalins: A Novel Multigenic Family of Linear, Cationic Antimicrobial Peptides from Marine Mussels (Mytilus spp.).</title>
        <authorList>
            <person name="Leoni G."/>
            <person name="De Poli A."/>
            <person name="Mardirossian M."/>
            <person name="Gambato S."/>
            <person name="Florian F."/>
            <person name="Venier P."/>
            <person name="Wilson D.N."/>
            <person name="Tossi A."/>
            <person name="Pallavicini A."/>
            <person name="Gerdol M."/>
        </authorList>
    </citation>
    <scope>NUCLEOTIDE SEQUENCE</scope>
</reference>
<sequence>MKGVVLMLLTLLVALYMINECEGRRRRWRRIRRGISHRLPKFATLNSDRKREMLNDDSQDEDIESVDSEDGHLDERYVNMNDNGDVMDDINERYLNDHKEDD</sequence>
<dbReference type="AlphaFoldDB" id="A0A286RMV0"/>
<evidence type="ECO:0000313" key="3">
    <source>
        <dbReference type="EMBL" id="ASW15789.1"/>
    </source>
</evidence>
<organism evidence="3">
    <name type="scientific">Mytilus galloprovincialis</name>
    <name type="common">Mediterranean mussel</name>
    <dbReference type="NCBI Taxonomy" id="29158"/>
    <lineage>
        <taxon>Eukaryota</taxon>
        <taxon>Metazoa</taxon>
        <taxon>Spiralia</taxon>
        <taxon>Lophotrochozoa</taxon>
        <taxon>Mollusca</taxon>
        <taxon>Bivalvia</taxon>
        <taxon>Autobranchia</taxon>
        <taxon>Pteriomorphia</taxon>
        <taxon>Mytilida</taxon>
        <taxon>Mytiloidea</taxon>
        <taxon>Mytilidae</taxon>
        <taxon>Mytilinae</taxon>
        <taxon>Mytilus</taxon>
    </lineage>
</organism>
<evidence type="ECO:0000256" key="2">
    <source>
        <dbReference type="SAM" id="SignalP"/>
    </source>
</evidence>
<protein>
    <submittedName>
        <fullName evidence="3">Myticalin C8</fullName>
    </submittedName>
</protein>